<dbReference type="Gene3D" id="2.130.10.10">
    <property type="entry name" value="YVTN repeat-like/Quinoprotein amine dehydrogenase"/>
    <property type="match status" value="1"/>
</dbReference>
<dbReference type="SMART" id="SM00256">
    <property type="entry name" value="FBOX"/>
    <property type="match status" value="1"/>
</dbReference>
<dbReference type="InterPro" id="IPR001810">
    <property type="entry name" value="F-box_dom"/>
</dbReference>
<reference evidence="6 7" key="2">
    <citation type="submission" date="2019-11" db="EMBL/GenBank/DDBJ databases">
        <authorList>
            <person name="Lu H."/>
        </authorList>
    </citation>
    <scope>NUCLEOTIDE SEQUENCE [LARGE SCALE GENOMIC DNA]</scope>
    <source>
        <strain evidence="6 7">FIM1</strain>
    </source>
</reference>
<dbReference type="InterPro" id="IPR015943">
    <property type="entry name" value="WD40/YVTN_repeat-like_dom_sf"/>
</dbReference>
<dbReference type="SUPFAM" id="SSF50978">
    <property type="entry name" value="WD40 repeat-like"/>
    <property type="match status" value="1"/>
</dbReference>
<dbReference type="SUPFAM" id="SSF81383">
    <property type="entry name" value="F-box domain"/>
    <property type="match status" value="1"/>
</dbReference>
<feature type="region of interest" description="Disordered" evidence="4">
    <location>
        <begin position="32"/>
        <end position="86"/>
    </location>
</feature>
<keyword evidence="1 3" id="KW-0853">WD repeat</keyword>
<keyword evidence="7" id="KW-1185">Reference proteome</keyword>
<dbReference type="PROSITE" id="PS50181">
    <property type="entry name" value="FBOX"/>
    <property type="match status" value="1"/>
</dbReference>
<dbReference type="CDD" id="cd00200">
    <property type="entry name" value="WD40"/>
    <property type="match status" value="1"/>
</dbReference>
<dbReference type="PANTHER" id="PTHR19849:SF1">
    <property type="entry name" value="F-BOX_WD REPEAT-CONTAINING PROTEIN 7"/>
    <property type="match status" value="1"/>
</dbReference>
<feature type="repeat" description="WD" evidence="3">
    <location>
        <begin position="301"/>
        <end position="341"/>
    </location>
</feature>
<dbReference type="InterPro" id="IPR031740">
    <property type="entry name" value="Cdc4_D"/>
</dbReference>
<dbReference type="PANTHER" id="PTHR19849">
    <property type="entry name" value="PHOSPHOLIPASE A-2-ACTIVATING PROTEIN"/>
    <property type="match status" value="1"/>
</dbReference>
<accession>A0ABX6ERL6</accession>
<feature type="repeat" description="WD" evidence="3">
    <location>
        <begin position="446"/>
        <end position="487"/>
    </location>
</feature>
<reference evidence="6 7" key="1">
    <citation type="submission" date="2016-03" db="EMBL/GenBank/DDBJ databases">
        <title>How can Kluyveromyces marxianus grow so fast - potential evolutionary course in Saccharomyces Complex revealed by comparative genomics.</title>
        <authorList>
            <person name="Mo W."/>
            <person name="Lu W."/>
            <person name="Yang X."/>
            <person name="Qi J."/>
            <person name="Lv H."/>
        </authorList>
    </citation>
    <scope>NUCLEOTIDE SEQUENCE [LARGE SCALE GENOMIC DNA]</scope>
    <source>
        <strain evidence="6 7">FIM1</strain>
    </source>
</reference>
<dbReference type="InterPro" id="IPR020472">
    <property type="entry name" value="WD40_PAC1"/>
</dbReference>
<dbReference type="InterPro" id="IPR036322">
    <property type="entry name" value="WD40_repeat_dom_sf"/>
</dbReference>
<evidence type="ECO:0000259" key="5">
    <source>
        <dbReference type="PROSITE" id="PS50181"/>
    </source>
</evidence>
<name>A0ABX6ERL6_KLUMA</name>
<dbReference type="InterPro" id="IPR019775">
    <property type="entry name" value="WD40_repeat_CS"/>
</dbReference>
<feature type="repeat" description="WD" evidence="3">
    <location>
        <begin position="406"/>
        <end position="445"/>
    </location>
</feature>
<dbReference type="SMART" id="SM00320">
    <property type="entry name" value="WD40"/>
    <property type="match status" value="7"/>
</dbReference>
<dbReference type="PROSITE" id="PS00678">
    <property type="entry name" value="WD_REPEATS_1"/>
    <property type="match status" value="3"/>
</dbReference>
<organism evidence="6 7">
    <name type="scientific">Kluyveromyces marxianus</name>
    <name type="common">Yeast</name>
    <name type="synonym">Candida kefyr</name>
    <dbReference type="NCBI Taxonomy" id="4911"/>
    <lineage>
        <taxon>Eukaryota</taxon>
        <taxon>Fungi</taxon>
        <taxon>Dikarya</taxon>
        <taxon>Ascomycota</taxon>
        <taxon>Saccharomycotina</taxon>
        <taxon>Saccharomycetes</taxon>
        <taxon>Saccharomycetales</taxon>
        <taxon>Saccharomycetaceae</taxon>
        <taxon>Kluyveromyces</taxon>
    </lineage>
</organism>
<evidence type="ECO:0000256" key="1">
    <source>
        <dbReference type="ARBA" id="ARBA00022574"/>
    </source>
</evidence>
<dbReference type="Gene3D" id="1.20.1280.50">
    <property type="match status" value="1"/>
</dbReference>
<evidence type="ECO:0000256" key="4">
    <source>
        <dbReference type="SAM" id="MobiDB-lite"/>
    </source>
</evidence>
<dbReference type="EMBL" id="CP015055">
    <property type="protein sequence ID" value="QGN14955.1"/>
    <property type="molecule type" value="Genomic_DNA"/>
</dbReference>
<feature type="domain" description="F-box" evidence="5">
    <location>
        <begin position="154"/>
        <end position="201"/>
    </location>
</feature>
<dbReference type="Proteomes" id="UP000422736">
    <property type="component" value="Chromosome 2"/>
</dbReference>
<evidence type="ECO:0000256" key="2">
    <source>
        <dbReference type="ARBA" id="ARBA00022737"/>
    </source>
</evidence>
<protein>
    <submittedName>
        <fullName evidence="6">WD40 domain</fullName>
    </submittedName>
</protein>
<dbReference type="Pfam" id="PF00400">
    <property type="entry name" value="WD40"/>
    <property type="match status" value="6"/>
</dbReference>
<keyword evidence="2" id="KW-0677">Repeat</keyword>
<proteinExistence type="predicted"/>
<dbReference type="PROSITE" id="PS50294">
    <property type="entry name" value="WD_REPEATS_REGION"/>
    <property type="match status" value="4"/>
</dbReference>
<evidence type="ECO:0000313" key="7">
    <source>
        <dbReference type="Proteomes" id="UP000422736"/>
    </source>
</evidence>
<dbReference type="Pfam" id="PF16856">
    <property type="entry name" value="CDC4_D"/>
    <property type="match status" value="1"/>
</dbReference>
<sequence>MDNNMLATPGVPKYPLQDVPVPYRYQLRPIASSQSKRAAATGAVHYSSQQREDGSEDEEQCHKRMKPNQQNVSSPGLAEDQDGPLPISPIASPCHTPKLEEPSIDEVIGTAISRLSGSTPHANGLPSLIFRLVSNMDRTQLSDLVNIIADNLKRDLFHSLPNEITVKILLNLSSQDIFSCLLVNKNWNKLIKDASVVWKRLMLNEGFVTHDQFPSYCNGLPSKYNHLINPDDRFRLDFLENNWLLQNWYDPSYKPGRTCLDGHSTNVVTCLQFENNYIITGADDKKINVYDAENDQFLLELNGHEGGVWALKFVEGNILVSGSTDRSIRIWNIETGKCTHVFKGHTSTVRCVEVVEYNGTKYVITGSRDNTLHVWKLPMNAEPDKDNREPAVFNTTDENPYFVGVLRGHMSSVRTVSGHGRIIVSGSYDHNLMVWDIIDMKLLYILTGHTDRVYCTIYDHKRNRCISASMDTTVRVWDLENIKNNGTISSVFCNNTTTTKVSGSMKCLYGHTALVGLLCLSDKFLVSAAADGSLRGWDSNDYSRKFSFHHTNLAAITSFSMNDNILVSGSERQFNVYNLRTGKLIHRKLLTDAEQVWGIKFNNRKLVAAIESVGHSYVEILDFATRNGDKTLRTRTRTRVDQQIDHNSLWSSTL</sequence>
<evidence type="ECO:0000256" key="3">
    <source>
        <dbReference type="PROSITE-ProRule" id="PRU00221"/>
    </source>
</evidence>
<evidence type="ECO:0000313" key="6">
    <source>
        <dbReference type="EMBL" id="QGN14955.1"/>
    </source>
</evidence>
<dbReference type="PRINTS" id="PR00320">
    <property type="entry name" value="GPROTEINBRPT"/>
</dbReference>
<dbReference type="PROSITE" id="PS50082">
    <property type="entry name" value="WD_REPEATS_2"/>
    <property type="match status" value="5"/>
</dbReference>
<dbReference type="InterPro" id="IPR036047">
    <property type="entry name" value="F-box-like_dom_sf"/>
</dbReference>
<gene>
    <name evidence="6" type="primary">CDC4</name>
    <name evidence="6" type="ORF">FIM1_1632</name>
</gene>
<feature type="repeat" description="WD" evidence="3">
    <location>
        <begin position="342"/>
        <end position="377"/>
    </location>
</feature>
<feature type="repeat" description="WD" evidence="3">
    <location>
        <begin position="508"/>
        <end position="538"/>
    </location>
</feature>
<dbReference type="InterPro" id="IPR001680">
    <property type="entry name" value="WD40_rpt"/>
</dbReference>
<dbReference type="Pfam" id="PF12937">
    <property type="entry name" value="F-box-like"/>
    <property type="match status" value="1"/>
</dbReference>